<evidence type="ECO:0000313" key="1">
    <source>
        <dbReference type="EnsemblPlants" id="Kaladp0250s0011.1.v1.1.CDS.1"/>
    </source>
</evidence>
<dbReference type="Gene3D" id="3.60.10.10">
    <property type="entry name" value="Endonuclease/exonuclease/phosphatase"/>
    <property type="match status" value="1"/>
</dbReference>
<accession>A0A7N0V8S5</accession>
<dbReference type="PANTHER" id="PTHR35218:SF7">
    <property type="entry name" value="ENDONUCLEASE_EXONUCLEASE_PHOSPHATASE"/>
    <property type="match status" value="1"/>
</dbReference>
<keyword evidence="2" id="KW-1185">Reference proteome</keyword>
<sequence>MNQIIIWNARGACNQGTSYHLKALTSKYKPWCLSILEPMACSVKLSQLARKLGFSSMFYDADLNNHIAIFWCSEVEGKITHVDDQVVTLEFITAGFSKSIFVSVVYAACSKHARRRIWDNLLDLNQNIKAPWIIGGDFNVISSWEEKRGGRFYDDGSMHDFNSFIIQSGLQDISARDGQFS</sequence>
<dbReference type="PANTHER" id="PTHR35218">
    <property type="entry name" value="RNASE H DOMAIN-CONTAINING PROTEIN"/>
    <property type="match status" value="1"/>
</dbReference>
<reference evidence="1" key="1">
    <citation type="submission" date="2021-01" db="UniProtKB">
        <authorList>
            <consortium name="EnsemblPlants"/>
        </authorList>
    </citation>
    <scope>IDENTIFICATION</scope>
</reference>
<organism evidence="1 2">
    <name type="scientific">Kalanchoe fedtschenkoi</name>
    <name type="common">Lavender scallops</name>
    <name type="synonym">South American air plant</name>
    <dbReference type="NCBI Taxonomy" id="63787"/>
    <lineage>
        <taxon>Eukaryota</taxon>
        <taxon>Viridiplantae</taxon>
        <taxon>Streptophyta</taxon>
        <taxon>Embryophyta</taxon>
        <taxon>Tracheophyta</taxon>
        <taxon>Spermatophyta</taxon>
        <taxon>Magnoliopsida</taxon>
        <taxon>eudicotyledons</taxon>
        <taxon>Gunneridae</taxon>
        <taxon>Pentapetalae</taxon>
        <taxon>Saxifragales</taxon>
        <taxon>Crassulaceae</taxon>
        <taxon>Kalanchoe</taxon>
    </lineage>
</organism>
<dbReference type="SUPFAM" id="SSF56219">
    <property type="entry name" value="DNase I-like"/>
    <property type="match status" value="1"/>
</dbReference>
<evidence type="ECO:0000313" key="2">
    <source>
        <dbReference type="Proteomes" id="UP000594263"/>
    </source>
</evidence>
<dbReference type="AlphaFoldDB" id="A0A7N0V8S5"/>
<dbReference type="Gramene" id="Kaladp0250s0011.1.v1.1">
    <property type="protein sequence ID" value="Kaladp0250s0011.1.v1.1.CDS.1"/>
    <property type="gene ID" value="Kaladp0250s0011.v1.1"/>
</dbReference>
<dbReference type="InterPro" id="IPR036691">
    <property type="entry name" value="Endo/exonu/phosph_ase_sf"/>
</dbReference>
<name>A0A7N0V8S5_KALFE</name>
<dbReference type="OMA" id="NERRSRC"/>
<evidence type="ECO:0008006" key="3">
    <source>
        <dbReference type="Google" id="ProtNLM"/>
    </source>
</evidence>
<proteinExistence type="predicted"/>
<dbReference type="Proteomes" id="UP000594263">
    <property type="component" value="Unplaced"/>
</dbReference>
<dbReference type="EnsemblPlants" id="Kaladp0250s0011.1.v1.1">
    <property type="protein sequence ID" value="Kaladp0250s0011.1.v1.1.CDS.1"/>
    <property type="gene ID" value="Kaladp0250s0011.v1.1"/>
</dbReference>
<protein>
    <recommendedName>
        <fullName evidence="3">Endonuclease/exonuclease/phosphatase domain-containing protein</fullName>
    </recommendedName>
</protein>